<organism evidence="1 2">
    <name type="scientific">Kipferlia bialata</name>
    <dbReference type="NCBI Taxonomy" id="797122"/>
    <lineage>
        <taxon>Eukaryota</taxon>
        <taxon>Metamonada</taxon>
        <taxon>Carpediemonas-like organisms</taxon>
        <taxon>Kipferlia</taxon>
    </lineage>
</organism>
<protein>
    <submittedName>
        <fullName evidence="1">Uncharacterized protein</fullName>
    </submittedName>
</protein>
<keyword evidence="2" id="KW-1185">Reference proteome</keyword>
<evidence type="ECO:0000313" key="2">
    <source>
        <dbReference type="Proteomes" id="UP000265618"/>
    </source>
</evidence>
<feature type="non-terminal residue" evidence="1">
    <location>
        <position position="1"/>
    </location>
</feature>
<gene>
    <name evidence="1" type="ORF">KIPB_012657</name>
</gene>
<accession>A0A391NTP1</accession>
<comment type="caution">
    <text evidence="1">The sequence shown here is derived from an EMBL/GenBank/DDBJ whole genome shotgun (WGS) entry which is preliminary data.</text>
</comment>
<evidence type="ECO:0000313" key="1">
    <source>
        <dbReference type="EMBL" id="GCA63960.1"/>
    </source>
</evidence>
<name>A0A391NTP1_9EUKA</name>
<reference evidence="1 2" key="1">
    <citation type="journal article" date="2018" name="PLoS ONE">
        <title>The draft genome of Kipferlia bialata reveals reductive genome evolution in fornicate parasites.</title>
        <authorList>
            <person name="Tanifuji G."/>
            <person name="Takabayashi S."/>
            <person name="Kume K."/>
            <person name="Takagi M."/>
            <person name="Nakayama T."/>
            <person name="Kamikawa R."/>
            <person name="Inagaki Y."/>
            <person name="Hashimoto T."/>
        </authorList>
    </citation>
    <scope>NUCLEOTIDE SEQUENCE [LARGE SCALE GENOMIC DNA]</scope>
    <source>
        <strain evidence="1">NY0173</strain>
    </source>
</reference>
<dbReference type="Proteomes" id="UP000265618">
    <property type="component" value="Unassembled WGS sequence"/>
</dbReference>
<sequence length="90" mass="10349">MSEIPAPGAKPEYFTIARKSKDQHQSINLLHELFSALTPDEKARVDKSKASHLMFMFQLLMTHLGAKFDDISVPRNKLEAQWIYNSVMEE</sequence>
<proteinExistence type="predicted"/>
<dbReference type="AlphaFoldDB" id="A0A391NTP1"/>
<dbReference type="EMBL" id="BDIP01005677">
    <property type="protein sequence ID" value="GCA63960.1"/>
    <property type="molecule type" value="Genomic_DNA"/>
</dbReference>